<organism evidence="3 4">
    <name type="scientific">Myxozyma melibiosi</name>
    <dbReference type="NCBI Taxonomy" id="54550"/>
    <lineage>
        <taxon>Eukaryota</taxon>
        <taxon>Fungi</taxon>
        <taxon>Dikarya</taxon>
        <taxon>Ascomycota</taxon>
        <taxon>Saccharomycotina</taxon>
        <taxon>Lipomycetes</taxon>
        <taxon>Lipomycetales</taxon>
        <taxon>Lipomycetaceae</taxon>
        <taxon>Myxozyma</taxon>
    </lineage>
</organism>
<feature type="compositionally biased region" description="Low complexity" evidence="1">
    <location>
        <begin position="470"/>
        <end position="479"/>
    </location>
</feature>
<proteinExistence type="predicted"/>
<dbReference type="GeneID" id="90035093"/>
<dbReference type="Pfam" id="PF03644">
    <property type="entry name" value="Glyco_hydro_85"/>
    <property type="match status" value="1"/>
</dbReference>
<dbReference type="InterPro" id="IPR032979">
    <property type="entry name" value="ENGase"/>
</dbReference>
<dbReference type="PANTHER" id="PTHR13246">
    <property type="entry name" value="ENDO BETA N-ACETYLGLUCOSAMINIDASE"/>
    <property type="match status" value="1"/>
</dbReference>
<dbReference type="PANTHER" id="PTHR13246:SF1">
    <property type="entry name" value="CYTOSOLIC ENDO-BETA-N-ACETYLGLUCOSAMINIDASE"/>
    <property type="match status" value="1"/>
</dbReference>
<feature type="region of interest" description="Disordered" evidence="1">
    <location>
        <begin position="664"/>
        <end position="683"/>
    </location>
</feature>
<dbReference type="EMBL" id="JBBJBU010000003">
    <property type="protein sequence ID" value="KAK7206387.1"/>
    <property type="molecule type" value="Genomic_DNA"/>
</dbReference>
<dbReference type="GO" id="GO:0016787">
    <property type="term" value="F:hydrolase activity"/>
    <property type="evidence" value="ECO:0007669"/>
    <property type="project" value="UniProtKB-KW"/>
</dbReference>
<name>A0ABR1F9F5_9ASCO</name>
<feature type="compositionally biased region" description="Pro residues" evidence="1">
    <location>
        <begin position="480"/>
        <end position="491"/>
    </location>
</feature>
<evidence type="ECO:0000256" key="1">
    <source>
        <dbReference type="SAM" id="MobiDB-lite"/>
    </source>
</evidence>
<dbReference type="RefSeq" id="XP_064769420.1">
    <property type="nucleotide sequence ID" value="XM_064909581.1"/>
</dbReference>
<reference evidence="3 4" key="1">
    <citation type="submission" date="2024-03" db="EMBL/GenBank/DDBJ databases">
        <title>Genome-scale model development and genomic sequencing of the oleaginous clade Lipomyces.</title>
        <authorList>
            <consortium name="Lawrence Berkeley National Laboratory"/>
            <person name="Czajka J.J."/>
            <person name="Han Y."/>
            <person name="Kim J."/>
            <person name="Mondo S.J."/>
            <person name="Hofstad B.A."/>
            <person name="Robles A."/>
            <person name="Haridas S."/>
            <person name="Riley R."/>
            <person name="LaButti K."/>
            <person name="Pangilinan J."/>
            <person name="Andreopoulos W."/>
            <person name="Lipzen A."/>
            <person name="Yan J."/>
            <person name="Wang M."/>
            <person name="Ng V."/>
            <person name="Grigoriev I.V."/>
            <person name="Spatafora J.W."/>
            <person name="Magnuson J.K."/>
            <person name="Baker S.E."/>
            <person name="Pomraning K.R."/>
        </authorList>
    </citation>
    <scope>NUCLEOTIDE SEQUENCE [LARGE SCALE GENOMIC DNA]</scope>
    <source>
        <strain evidence="3 4">Phaff 52-87</strain>
    </source>
</reference>
<sequence length="786" mass="87133">MSTATLCRKFSDLDELSSWYESLLCSRASKSREPDDLQISRSRLRPRHRHPDSILSPRLLVCHDFKGGYSANEDADFQGYFPHESGTAYWIRAFELIDTFIYFSHTRVAVPPATWTTASHRNGVCCLGTLIFEFTKEATADARKLLTPNAGGIGYHYADVLAQVANYFGFDGYLLNVETVLGSSAEAREMLNFIEYFKFALHKLVGPHARVIWYDSLTTENKISYQDCLNLTTLPFFRVADGLFTNYFWKEKQVFDGAKLAGMVYRLDLWTGIDVWGRGVHYPAKFGVGKAMKQIEQAGTSIALFAPAWVYEDLGSAEFEMNDYRFWYTQTDEETGDPTSISRSISPHPAPVLHSDAHQLFYTSFTTGHGTSFFVNGKKEFAQSWVNHALQTALPTYPHESQTISGQAYAKALYDKGISTAPPGSFKITCSIDYSSAFYGGSSLKLVSDPHNVSPYQEAIFPSSDDSESSDWSSYSGRSPPSPSAPFPPSPEYKSRRRSSDRSLGRKVSATQMYKPRVRVVPLFLLDFELRPLQVFTFFVSFFKCVKGDVKIRLAGYWTTADGAGNASAGDLSNSEDYSERPFEADLSGSVLNTWVRKSFSFQVPAIPDRLQGERSETGAGLSERRRFRFVINHLDVVCSDNFAGAIRLGSLLLFSSSSSASERVGGDGDDSCESVGKSEVEAPPSLRAPARVTGVVVERYGGEGARALRWADDGEGTAEWIVYVNRRMAGVTAAPGWLDQQRSAGAESKMEVRVDSVGWGGAIVRGTEETVVSPRDDVDPVETMI</sequence>
<feature type="region of interest" description="Disordered" evidence="1">
    <location>
        <begin position="458"/>
        <end position="508"/>
    </location>
</feature>
<dbReference type="CDD" id="cd06547">
    <property type="entry name" value="GH85_ENGase"/>
    <property type="match status" value="1"/>
</dbReference>
<dbReference type="Gene3D" id="3.20.20.80">
    <property type="entry name" value="Glycosidases"/>
    <property type="match status" value="1"/>
</dbReference>
<evidence type="ECO:0000313" key="4">
    <source>
        <dbReference type="Proteomes" id="UP001498771"/>
    </source>
</evidence>
<dbReference type="InterPro" id="IPR005201">
    <property type="entry name" value="TIM_ENGase"/>
</dbReference>
<feature type="domain" description="Cytosolic endo-beta-N-acetylglucosaminidase TIM barrel" evidence="2">
    <location>
        <begin position="76"/>
        <end position="373"/>
    </location>
</feature>
<evidence type="ECO:0000313" key="3">
    <source>
        <dbReference type="EMBL" id="KAK7206387.1"/>
    </source>
</evidence>
<dbReference type="Gene3D" id="2.60.120.260">
    <property type="entry name" value="Galactose-binding domain-like"/>
    <property type="match status" value="1"/>
</dbReference>
<dbReference type="Proteomes" id="UP001498771">
    <property type="component" value="Unassembled WGS sequence"/>
</dbReference>
<keyword evidence="3" id="KW-0378">Hydrolase</keyword>
<gene>
    <name evidence="3" type="ORF">BZA70DRAFT_134355</name>
</gene>
<accession>A0ABR1F9F5</accession>
<keyword evidence="4" id="KW-1185">Reference proteome</keyword>
<comment type="caution">
    <text evidence="3">The sequence shown here is derived from an EMBL/GenBank/DDBJ whole genome shotgun (WGS) entry which is preliminary data.</text>
</comment>
<evidence type="ECO:0000259" key="2">
    <source>
        <dbReference type="Pfam" id="PF03644"/>
    </source>
</evidence>
<protein>
    <submittedName>
        <fullName evidence="3">Glycosyl hydrolase family 85-domain-containing protein</fullName>
    </submittedName>
</protein>